<dbReference type="SUPFAM" id="SSF46689">
    <property type="entry name" value="Homeodomain-like"/>
    <property type="match status" value="1"/>
</dbReference>
<dbReference type="InterPro" id="IPR050624">
    <property type="entry name" value="HTH-type_Tx_Regulator"/>
</dbReference>
<evidence type="ECO:0000256" key="2">
    <source>
        <dbReference type="PROSITE-ProRule" id="PRU00335"/>
    </source>
</evidence>
<dbReference type="PANTHER" id="PTHR43479">
    <property type="entry name" value="ACREF/ENVCD OPERON REPRESSOR-RELATED"/>
    <property type="match status" value="1"/>
</dbReference>
<proteinExistence type="predicted"/>
<evidence type="ECO:0000313" key="5">
    <source>
        <dbReference type="Proteomes" id="UP000199182"/>
    </source>
</evidence>
<protein>
    <submittedName>
        <fullName evidence="4">Transcriptional regulator, TetR family</fullName>
    </submittedName>
</protein>
<dbReference type="AlphaFoldDB" id="A0A1H0D7T2"/>
<evidence type="ECO:0000313" key="4">
    <source>
        <dbReference type="EMBL" id="SDN66139.1"/>
    </source>
</evidence>
<dbReference type="InterPro" id="IPR036271">
    <property type="entry name" value="Tet_transcr_reg_TetR-rel_C_sf"/>
</dbReference>
<dbReference type="InterPro" id="IPR009057">
    <property type="entry name" value="Homeodomain-like_sf"/>
</dbReference>
<dbReference type="SUPFAM" id="SSF48498">
    <property type="entry name" value="Tetracyclin repressor-like, C-terminal domain"/>
    <property type="match status" value="1"/>
</dbReference>
<keyword evidence="1 2" id="KW-0238">DNA-binding</keyword>
<feature type="DNA-binding region" description="H-T-H motif" evidence="2">
    <location>
        <begin position="31"/>
        <end position="50"/>
    </location>
</feature>
<evidence type="ECO:0000256" key="1">
    <source>
        <dbReference type="ARBA" id="ARBA00023125"/>
    </source>
</evidence>
<gene>
    <name evidence="4" type="ORF">SAMN05192585_12710</name>
</gene>
<dbReference type="PANTHER" id="PTHR43479:SF20">
    <property type="entry name" value="HTH TETR-TYPE DOMAIN-CONTAINING PROTEIN"/>
    <property type="match status" value="1"/>
</dbReference>
<accession>A0A1H0D7T2</accession>
<feature type="domain" description="HTH tetR-type" evidence="3">
    <location>
        <begin position="8"/>
        <end position="68"/>
    </location>
</feature>
<dbReference type="PROSITE" id="PS50977">
    <property type="entry name" value="HTH_TETR_2"/>
    <property type="match status" value="1"/>
</dbReference>
<dbReference type="Gene3D" id="1.10.357.10">
    <property type="entry name" value="Tetracycline Repressor, domain 2"/>
    <property type="match status" value="1"/>
</dbReference>
<dbReference type="GO" id="GO:0003677">
    <property type="term" value="F:DNA binding"/>
    <property type="evidence" value="ECO:0007669"/>
    <property type="project" value="UniProtKB-UniRule"/>
</dbReference>
<dbReference type="PRINTS" id="PR00455">
    <property type="entry name" value="HTHTETR"/>
</dbReference>
<dbReference type="InterPro" id="IPR001647">
    <property type="entry name" value="HTH_TetR"/>
</dbReference>
<sequence>MKRAESTPQMRKTLIDNGLQLLNKVGYHDFSMRQVAAMSGVSHAAPYKHFKNKEDFLVAIKTTVLQSFMASLKEAVLQCDDNPRTRLAEMGKSYIKFMVENPEHMKFMSLTAQKNNIRVVDNHFEYQSDSPFAAFLKIANEYLQSVSANPESYVTDILSIFSVVHGMSLLIVEQSIVFEGDYMPYVSEMIYNRMRG</sequence>
<dbReference type="EMBL" id="FNID01000027">
    <property type="protein sequence ID" value="SDN66139.1"/>
    <property type="molecule type" value="Genomic_DNA"/>
</dbReference>
<name>A0A1H0D7T2_9FIRM</name>
<dbReference type="Proteomes" id="UP000199182">
    <property type="component" value="Unassembled WGS sequence"/>
</dbReference>
<organism evidence="4 5">
    <name type="scientific">Acetanaerobacterium elongatum</name>
    <dbReference type="NCBI Taxonomy" id="258515"/>
    <lineage>
        <taxon>Bacteria</taxon>
        <taxon>Bacillati</taxon>
        <taxon>Bacillota</taxon>
        <taxon>Clostridia</taxon>
        <taxon>Eubacteriales</taxon>
        <taxon>Oscillospiraceae</taxon>
        <taxon>Acetanaerobacterium</taxon>
    </lineage>
</organism>
<dbReference type="STRING" id="258515.SAMN05192585_12710"/>
<keyword evidence="5" id="KW-1185">Reference proteome</keyword>
<dbReference type="Pfam" id="PF00440">
    <property type="entry name" value="TetR_N"/>
    <property type="match status" value="1"/>
</dbReference>
<reference evidence="4 5" key="1">
    <citation type="submission" date="2016-10" db="EMBL/GenBank/DDBJ databases">
        <authorList>
            <person name="de Groot N.N."/>
        </authorList>
    </citation>
    <scope>NUCLEOTIDE SEQUENCE [LARGE SCALE GENOMIC DNA]</scope>
    <source>
        <strain evidence="4 5">CGMCC 1.5012</strain>
    </source>
</reference>
<evidence type="ECO:0000259" key="3">
    <source>
        <dbReference type="PROSITE" id="PS50977"/>
    </source>
</evidence>